<evidence type="ECO:0000256" key="5">
    <source>
        <dbReference type="ARBA" id="ARBA00022692"/>
    </source>
</evidence>
<dbReference type="InterPro" id="IPR036942">
    <property type="entry name" value="Beta-barrel_TonB_sf"/>
</dbReference>
<dbReference type="Pfam" id="PF00593">
    <property type="entry name" value="TonB_dep_Rec_b-barrel"/>
    <property type="match status" value="1"/>
</dbReference>
<evidence type="ECO:0000256" key="3">
    <source>
        <dbReference type="ARBA" id="ARBA00022452"/>
    </source>
</evidence>
<keyword evidence="13" id="KW-0732">Signal</keyword>
<evidence type="ECO:0000259" key="15">
    <source>
        <dbReference type="Pfam" id="PF07715"/>
    </source>
</evidence>
<feature type="domain" description="TonB-dependent receptor plug" evidence="15">
    <location>
        <begin position="53"/>
        <end position="159"/>
    </location>
</feature>
<protein>
    <submittedName>
        <fullName evidence="16">TonB-dependent receptor</fullName>
    </submittedName>
</protein>
<evidence type="ECO:0000256" key="6">
    <source>
        <dbReference type="ARBA" id="ARBA00023004"/>
    </source>
</evidence>
<dbReference type="InterPro" id="IPR039426">
    <property type="entry name" value="TonB-dep_rcpt-like"/>
</dbReference>
<reference evidence="16 17" key="1">
    <citation type="submission" date="2019-08" db="EMBL/GenBank/DDBJ databases">
        <title>Draft genome analysis of Rheinheimera tangshanensis isolated from the roots of fresh rice plants (Oryza sativa).</title>
        <authorList>
            <person name="Yu Q."/>
            <person name="Qi Y."/>
            <person name="Zhang H."/>
            <person name="Pu J."/>
        </authorList>
    </citation>
    <scope>NUCLEOTIDE SEQUENCE [LARGE SCALE GENOMIC DNA]</scope>
    <source>
        <strain evidence="16 17">JA3-B52</strain>
    </source>
</reference>
<comment type="subcellular location">
    <subcellularLocation>
        <location evidence="1 11">Cell outer membrane</location>
        <topology evidence="1 11">Multi-pass membrane protein</topology>
    </subcellularLocation>
</comment>
<dbReference type="PANTHER" id="PTHR32552:SF81">
    <property type="entry name" value="TONB-DEPENDENT OUTER MEMBRANE RECEPTOR"/>
    <property type="match status" value="1"/>
</dbReference>
<evidence type="ECO:0000259" key="14">
    <source>
        <dbReference type="Pfam" id="PF00593"/>
    </source>
</evidence>
<keyword evidence="17" id="KW-1185">Reference proteome</keyword>
<comment type="caution">
    <text evidence="16">The sequence shown here is derived from an EMBL/GenBank/DDBJ whole genome shotgun (WGS) entry which is preliminary data.</text>
</comment>
<keyword evidence="6" id="KW-0408">Iron</keyword>
<keyword evidence="2 11" id="KW-0813">Transport</keyword>
<dbReference type="InterPro" id="IPR000531">
    <property type="entry name" value="Beta-barrel_TonB"/>
</dbReference>
<dbReference type="InterPro" id="IPR012910">
    <property type="entry name" value="Plug_dom"/>
</dbReference>
<keyword evidence="8 12" id="KW-0798">TonB box</keyword>
<dbReference type="GO" id="GO:0006826">
    <property type="term" value="P:iron ion transport"/>
    <property type="evidence" value="ECO:0007669"/>
    <property type="project" value="UniProtKB-KW"/>
</dbReference>
<evidence type="ECO:0000256" key="8">
    <source>
        <dbReference type="ARBA" id="ARBA00023077"/>
    </source>
</evidence>
<feature type="chain" id="PRO_5022964376" evidence="13">
    <location>
        <begin position="32"/>
        <end position="774"/>
    </location>
</feature>
<feature type="domain" description="TonB-dependent receptor-like beta-barrel" evidence="14">
    <location>
        <begin position="256"/>
        <end position="736"/>
    </location>
</feature>
<name>A0A5C8LQK9_9GAMM</name>
<comment type="similarity">
    <text evidence="11 12">Belongs to the TonB-dependent receptor family.</text>
</comment>
<keyword evidence="7" id="KW-0406">Ion transport</keyword>
<keyword evidence="4" id="KW-0410">Iron transport</keyword>
<dbReference type="Pfam" id="PF07715">
    <property type="entry name" value="Plug"/>
    <property type="match status" value="1"/>
</dbReference>
<organism evidence="16 17">
    <name type="scientific">Rheinheimera tangshanensis</name>
    <dbReference type="NCBI Taxonomy" id="400153"/>
    <lineage>
        <taxon>Bacteria</taxon>
        <taxon>Pseudomonadati</taxon>
        <taxon>Pseudomonadota</taxon>
        <taxon>Gammaproteobacteria</taxon>
        <taxon>Chromatiales</taxon>
        <taxon>Chromatiaceae</taxon>
        <taxon>Rheinheimera</taxon>
    </lineage>
</organism>
<sequence>MTYSTQKQFKKKMLSSLVLASLASGAFTVIAAEGDEAAIERMTVTTQKRVQAIQDVPVTVSAFSGEMLEHLGIADLDVLSDITPGLVIQEQSPNNPGFVIRGITSDSGSAQASPRVSVYYNGTDISRSRGSYFELFDIERVEVVKGPQATLFGTAASVGALSVTTRKPQEEFEAAVTLGAGNFSAKNVNGFITGGEEKVQGRLAFTYKERDGYVDNIAQNQPDLHGIERTGIRPSLRFTPNEDLTVDLVYNYEKNNDTGTAFKSRRFAPTGGDTSPYSFVEASGSPLAQQVFGKSDLGVERTVKDLNLTANWDLSEQWQLTSISAKRSFDSLEVFDADGTQAWFLEFAEDAVGDQFSQELRLNYSGDKLNSFFGVSYFDEDGSQLVPFSTEESVFLNCIGRLAALNQPCINPNGTVNILTPVLTEGLAQVLPYQGSYQNFGENTAFSIFADMSYAVTEQLELTAGLRYVEEDKTSRYASNFANSVLAKAPLLPVVSTNGQIFSAEGSFDAWLPRFNALYRLNEQLNVYATVSKGRRSEVMDVGSANSAAGVVPRVTEIPAEYIWNYEAGIKGSTANNELRYAVSMFYQDYQNFQVSLRDDAGNTYTANAGNAKNIGIETELSVTLTDHLDWFANLAWIDAKIDDDSSNGNLAGNRFRLQPEYTAGTGLMHSYELGGEYQLNSSLIYSFRSDIFFEEANAPVAGFDISQGAVQLTSLRVGLENTQQHWSVTLYSSNLFDKEYLVDAGNTGGAFGFPSFIPGAPAFFGIEFTKSFM</sequence>
<gene>
    <name evidence="16" type="ORF">FU839_13300</name>
</gene>
<keyword evidence="9 11" id="KW-0472">Membrane</keyword>
<dbReference type="PANTHER" id="PTHR32552">
    <property type="entry name" value="FERRICHROME IRON RECEPTOR-RELATED"/>
    <property type="match status" value="1"/>
</dbReference>
<dbReference type="EMBL" id="VRLR01000009">
    <property type="protein sequence ID" value="TXK79671.1"/>
    <property type="molecule type" value="Genomic_DNA"/>
</dbReference>
<evidence type="ECO:0000313" key="17">
    <source>
        <dbReference type="Proteomes" id="UP000321814"/>
    </source>
</evidence>
<keyword evidence="16" id="KW-0675">Receptor</keyword>
<evidence type="ECO:0000256" key="7">
    <source>
        <dbReference type="ARBA" id="ARBA00023065"/>
    </source>
</evidence>
<dbReference type="GO" id="GO:0009279">
    <property type="term" value="C:cell outer membrane"/>
    <property type="evidence" value="ECO:0007669"/>
    <property type="project" value="UniProtKB-SubCell"/>
</dbReference>
<dbReference type="PROSITE" id="PS52016">
    <property type="entry name" value="TONB_DEPENDENT_REC_3"/>
    <property type="match status" value="1"/>
</dbReference>
<evidence type="ECO:0000313" key="16">
    <source>
        <dbReference type="EMBL" id="TXK79671.1"/>
    </source>
</evidence>
<evidence type="ECO:0000256" key="9">
    <source>
        <dbReference type="ARBA" id="ARBA00023136"/>
    </source>
</evidence>
<feature type="signal peptide" evidence="13">
    <location>
        <begin position="1"/>
        <end position="31"/>
    </location>
</feature>
<accession>A0A5C8LQK9</accession>
<dbReference type="SUPFAM" id="SSF56935">
    <property type="entry name" value="Porins"/>
    <property type="match status" value="1"/>
</dbReference>
<evidence type="ECO:0000256" key="4">
    <source>
        <dbReference type="ARBA" id="ARBA00022496"/>
    </source>
</evidence>
<keyword evidence="10 11" id="KW-0998">Cell outer membrane</keyword>
<evidence type="ECO:0000256" key="2">
    <source>
        <dbReference type="ARBA" id="ARBA00022448"/>
    </source>
</evidence>
<evidence type="ECO:0000256" key="10">
    <source>
        <dbReference type="ARBA" id="ARBA00023237"/>
    </source>
</evidence>
<dbReference type="Proteomes" id="UP000321814">
    <property type="component" value="Unassembled WGS sequence"/>
</dbReference>
<evidence type="ECO:0000256" key="1">
    <source>
        <dbReference type="ARBA" id="ARBA00004571"/>
    </source>
</evidence>
<evidence type="ECO:0000256" key="12">
    <source>
        <dbReference type="RuleBase" id="RU003357"/>
    </source>
</evidence>
<keyword evidence="3 11" id="KW-1134">Transmembrane beta strand</keyword>
<proteinExistence type="inferred from homology"/>
<dbReference type="AlphaFoldDB" id="A0A5C8LQK9"/>
<dbReference type="OrthoDB" id="5987490at2"/>
<evidence type="ECO:0000256" key="11">
    <source>
        <dbReference type="PROSITE-ProRule" id="PRU01360"/>
    </source>
</evidence>
<dbReference type="RefSeq" id="WP_147904759.1">
    <property type="nucleotide sequence ID" value="NZ_BAAAGC010000014.1"/>
</dbReference>
<keyword evidence="5 11" id="KW-0812">Transmembrane</keyword>
<evidence type="ECO:0000256" key="13">
    <source>
        <dbReference type="SAM" id="SignalP"/>
    </source>
</evidence>
<dbReference type="Gene3D" id="2.40.170.20">
    <property type="entry name" value="TonB-dependent receptor, beta-barrel domain"/>
    <property type="match status" value="1"/>
</dbReference>